<name>A0A238W4C6_9FLAO</name>
<evidence type="ECO:0000313" key="2">
    <source>
        <dbReference type="EMBL" id="SNR41023.1"/>
    </source>
</evidence>
<feature type="signal peptide" evidence="1">
    <location>
        <begin position="1"/>
        <end position="18"/>
    </location>
</feature>
<keyword evidence="1" id="KW-0732">Signal</keyword>
<proteinExistence type="predicted"/>
<evidence type="ECO:0000313" key="3">
    <source>
        <dbReference type="Proteomes" id="UP000198379"/>
    </source>
</evidence>
<dbReference type="Proteomes" id="UP000198379">
    <property type="component" value="Unassembled WGS sequence"/>
</dbReference>
<dbReference type="EMBL" id="FZNY01000001">
    <property type="protein sequence ID" value="SNR41023.1"/>
    <property type="molecule type" value="Genomic_DNA"/>
</dbReference>
<dbReference type="Gene3D" id="2.60.40.1120">
    <property type="entry name" value="Carboxypeptidase-like, regulatory domain"/>
    <property type="match status" value="1"/>
</dbReference>
<accession>A0A238W4C6</accession>
<dbReference type="AlphaFoldDB" id="A0A238W4C6"/>
<dbReference type="SUPFAM" id="SSF49464">
    <property type="entry name" value="Carboxypeptidase regulatory domain-like"/>
    <property type="match status" value="1"/>
</dbReference>
<dbReference type="InterPro" id="IPR008969">
    <property type="entry name" value="CarboxyPept-like_regulatory"/>
</dbReference>
<keyword evidence="3" id="KW-1185">Reference proteome</keyword>
<sequence>MKALFYIFCFLFYGSLYAQSVSGIVYDGVTKEPLLGASVYFEGTTIGGITNEQGKFSLYTEITSTSQLVVTYLGYTDVVLNASGKKPLTIYLLPKEESLDEVVVTATPLFTREQMLIAFRAQFLGRTKAGQSCKILNEDALRLRYNASKKQLIVSSNEILRVKNPYLGYEIRFRLYDCKISYFRKSLSPFDVQQSYYAGTSFFIDQKKDVRRYKKRRQEVYEGSSLHFMRTVATEKWDEEDFTIYKKGLPAYPKTHFIVSDTLGIKKVQLTDPVAILYDKKKRSDIRAKYTHYTIDGFGNFYPPDALVFSGLMGQQRLGDALPLDYGL</sequence>
<dbReference type="OrthoDB" id="1223654at2"/>
<feature type="chain" id="PRO_5012421277" evidence="1">
    <location>
        <begin position="19"/>
        <end position="328"/>
    </location>
</feature>
<organism evidence="2 3">
    <name type="scientific">Dokdonia pacifica</name>
    <dbReference type="NCBI Taxonomy" id="1627892"/>
    <lineage>
        <taxon>Bacteria</taxon>
        <taxon>Pseudomonadati</taxon>
        <taxon>Bacteroidota</taxon>
        <taxon>Flavobacteriia</taxon>
        <taxon>Flavobacteriales</taxon>
        <taxon>Flavobacteriaceae</taxon>
        <taxon>Dokdonia</taxon>
    </lineage>
</organism>
<reference evidence="2 3" key="1">
    <citation type="submission" date="2017-06" db="EMBL/GenBank/DDBJ databases">
        <authorList>
            <person name="Kim H.J."/>
            <person name="Triplett B.A."/>
        </authorList>
    </citation>
    <scope>NUCLEOTIDE SEQUENCE [LARGE SCALE GENOMIC DNA]</scope>
    <source>
        <strain evidence="2 3">DSM 25597</strain>
    </source>
</reference>
<protein>
    <submittedName>
        <fullName evidence="2">CarboxypepD_reg-like domain-containing protein</fullName>
    </submittedName>
</protein>
<gene>
    <name evidence="2" type="ORF">SAMN06265376_101651</name>
</gene>
<dbReference type="Pfam" id="PF13715">
    <property type="entry name" value="CarbopepD_reg_2"/>
    <property type="match status" value="1"/>
</dbReference>
<dbReference type="RefSeq" id="WP_089369978.1">
    <property type="nucleotide sequence ID" value="NZ_BMEP01000002.1"/>
</dbReference>
<evidence type="ECO:0000256" key="1">
    <source>
        <dbReference type="SAM" id="SignalP"/>
    </source>
</evidence>